<sequence>MDTLSRTSSAGFKVSSWKQKVEVLPNRIWLLCPMVVMLHKETTAPEAEMQMDNVQRWKVVRGGAIANRNGLPGFNDETAERIKSLLYQGRYLLTTVDTQSRIEIGRIASALQEILGKSFWETVGQHWLRPVMAEGEVLAKFVSNRRRHLEISMQMFRFAVSAGRACPRSIPADSYVHIMREVEKIRETPQKKRFIKILVNEGKKGTVDLYRTKRLREELRVIREEIFGFGDRDLKEKQLKRKVHSLWIAADAAMDRISSLLASLNDDIGKVGVISPDTASDIQEVLATLKVKRIEQKEQCMGLEKAKDQSQESLV</sequence>
<evidence type="ECO:0000313" key="1">
    <source>
        <dbReference type="EMBL" id="AFY00886.1"/>
    </source>
</evidence>
<protein>
    <submittedName>
        <fullName evidence="1">Uncharacterized protein</fullName>
    </submittedName>
</protein>
<dbReference type="HOGENOM" id="CLU_881832_0_0_7"/>
<gene>
    <name evidence="1" type="ORF">Bdt_1187</name>
</gene>
<dbReference type="AlphaFoldDB" id="K7YM74"/>
<reference evidence="1 2" key="1">
    <citation type="journal article" date="2012" name="BMC Genomics">
        <title>Genome analysis of a simultaneously predatory and prey-independent, novel Bdellovibrio bacteriovorus from the River Tiber, supports in silico predictions of both ancient and recent lateral gene transfer from diverse bacteria.</title>
        <authorList>
            <person name="Hobley L."/>
            <person name="Lerner T.R."/>
            <person name="Williams L.E."/>
            <person name="Lambert C."/>
            <person name="Till R."/>
            <person name="Milner D.S."/>
            <person name="Basford S.M."/>
            <person name="Capeness M.J."/>
            <person name="Fenton A.K."/>
            <person name="Atterbury R.J."/>
            <person name="Harris M.A."/>
            <person name="Sockett R.E."/>
        </authorList>
    </citation>
    <scope>NUCLEOTIDE SEQUENCE [LARGE SCALE GENOMIC DNA]</scope>
    <source>
        <strain evidence="1 2">Tiberius</strain>
    </source>
</reference>
<evidence type="ECO:0000313" key="2">
    <source>
        <dbReference type="Proteomes" id="UP000010074"/>
    </source>
</evidence>
<organism evidence="1 2">
    <name type="scientific">Bdellovibrio bacteriovorus str. Tiberius</name>
    <dbReference type="NCBI Taxonomy" id="1069642"/>
    <lineage>
        <taxon>Bacteria</taxon>
        <taxon>Pseudomonadati</taxon>
        <taxon>Bdellovibrionota</taxon>
        <taxon>Bdellovibrionia</taxon>
        <taxon>Bdellovibrionales</taxon>
        <taxon>Pseudobdellovibrionaceae</taxon>
        <taxon>Bdellovibrio</taxon>
    </lineage>
</organism>
<dbReference type="STRING" id="1069642.Bdt_1187"/>
<dbReference type="EMBL" id="CP002930">
    <property type="protein sequence ID" value="AFY00886.1"/>
    <property type="molecule type" value="Genomic_DNA"/>
</dbReference>
<dbReference type="KEGG" id="bbat:Bdt_1187"/>
<dbReference type="Proteomes" id="UP000010074">
    <property type="component" value="Chromosome"/>
</dbReference>
<dbReference type="PATRIC" id="fig|1069642.3.peg.1171"/>
<accession>K7YM74</accession>
<proteinExistence type="predicted"/>
<name>K7YM74_BDEBC</name>